<gene>
    <name evidence="2" type="ORF">QY95_02809</name>
</gene>
<dbReference type="InterPro" id="IPR012337">
    <property type="entry name" value="RNaseH-like_sf"/>
</dbReference>
<proteinExistence type="predicted"/>
<dbReference type="EMBL" id="JWIR02000051">
    <property type="protein sequence ID" value="KKB37699.1"/>
    <property type="molecule type" value="Genomic_DNA"/>
</dbReference>
<evidence type="ECO:0000313" key="3">
    <source>
        <dbReference type="Proteomes" id="UP000031563"/>
    </source>
</evidence>
<dbReference type="RefSeq" id="WP_039237921.1">
    <property type="nucleotide sequence ID" value="NZ_JWIQ02000050.1"/>
</dbReference>
<organism evidence="2 3">
    <name type="scientific">Bacillus thermotolerans</name>
    <name type="common">Quasibacillus thermotolerans</name>
    <dbReference type="NCBI Taxonomy" id="1221996"/>
    <lineage>
        <taxon>Bacteria</taxon>
        <taxon>Bacillati</taxon>
        <taxon>Bacillota</taxon>
        <taxon>Bacilli</taxon>
        <taxon>Bacillales</taxon>
        <taxon>Bacillaceae</taxon>
        <taxon>Bacillus</taxon>
    </lineage>
</organism>
<dbReference type="Pfam" id="PF13456">
    <property type="entry name" value="RVT_3"/>
    <property type="match status" value="1"/>
</dbReference>
<dbReference type="GO" id="GO:0004523">
    <property type="term" value="F:RNA-DNA hybrid ribonuclease activity"/>
    <property type="evidence" value="ECO:0007669"/>
    <property type="project" value="InterPro"/>
</dbReference>
<dbReference type="Gene3D" id="3.30.420.10">
    <property type="entry name" value="Ribonuclease H-like superfamily/Ribonuclease H"/>
    <property type="match status" value="1"/>
</dbReference>
<evidence type="ECO:0000313" key="2">
    <source>
        <dbReference type="EMBL" id="KKB37699.1"/>
    </source>
</evidence>
<accession>A0A0F5HWD9</accession>
<dbReference type="PROSITE" id="PS50879">
    <property type="entry name" value="RNASE_H_1"/>
    <property type="match status" value="1"/>
</dbReference>
<reference evidence="2" key="1">
    <citation type="submission" date="2015-02" db="EMBL/GenBank/DDBJ databases">
        <title>Genome Assembly of Bacillaceae bacterium MTCC 8252.</title>
        <authorList>
            <person name="Verma A."/>
            <person name="Khatri I."/>
            <person name="Mual P."/>
            <person name="Subramanian S."/>
            <person name="Krishnamurthi S."/>
        </authorList>
    </citation>
    <scope>NUCLEOTIDE SEQUENCE [LARGE SCALE GENOMIC DNA]</scope>
    <source>
        <strain evidence="2">MTCC 8252</strain>
    </source>
</reference>
<accession>A0A0F5HZ70</accession>
<dbReference type="InterPro" id="IPR036397">
    <property type="entry name" value="RNaseH_sf"/>
</dbReference>
<keyword evidence="3" id="KW-1185">Reference proteome</keyword>
<evidence type="ECO:0000259" key="1">
    <source>
        <dbReference type="PROSITE" id="PS50879"/>
    </source>
</evidence>
<dbReference type="CDD" id="cd09279">
    <property type="entry name" value="RNase_HI_like"/>
    <property type="match status" value="1"/>
</dbReference>
<protein>
    <recommendedName>
        <fullName evidence="1">RNase H type-1 domain-containing protein</fullName>
    </recommendedName>
</protein>
<dbReference type="NCBIfam" id="NF005822">
    <property type="entry name" value="PRK07708.1"/>
    <property type="match status" value="1"/>
</dbReference>
<feature type="domain" description="RNase H type-1" evidence="1">
    <location>
        <begin position="69"/>
        <end position="206"/>
    </location>
</feature>
<sequence>MKMKIQWQYEFKGRKTSFESDWLDKEAVLPIVEDLTRGGRLKSAVIIDELANEWTVKEFTKLNAKLDEEPGEIEVYFDGGFDRQKQEAGLGIVIYYKQSGVKKRYRVNEHLMQMESNNEAEYAALYKAMELLEEIGVKQIPVTIIGDSQVVLKQLEGEWPCFDEQLNRWLDRVEAKIEALGIKPLYKSVDRRQNKEADKLANQALQRVFVNSHSVMS</sequence>
<dbReference type="AlphaFoldDB" id="A0A0F5HWD9"/>
<dbReference type="STRING" id="1221996.QY95_02809"/>
<name>A0A0F5HWD9_BACTR</name>
<dbReference type="PANTHER" id="PTHR48475">
    <property type="entry name" value="RIBONUCLEASE H"/>
    <property type="match status" value="1"/>
</dbReference>
<dbReference type="SUPFAM" id="SSF53098">
    <property type="entry name" value="Ribonuclease H-like"/>
    <property type="match status" value="1"/>
</dbReference>
<dbReference type="GO" id="GO:0003676">
    <property type="term" value="F:nucleic acid binding"/>
    <property type="evidence" value="ECO:0007669"/>
    <property type="project" value="InterPro"/>
</dbReference>
<dbReference type="PANTHER" id="PTHR48475:SF1">
    <property type="entry name" value="RNASE H TYPE-1 DOMAIN-CONTAINING PROTEIN"/>
    <property type="match status" value="1"/>
</dbReference>
<comment type="caution">
    <text evidence="2">The sequence shown here is derived from an EMBL/GenBank/DDBJ whole genome shotgun (WGS) entry which is preliminary data.</text>
</comment>
<dbReference type="OrthoDB" id="2680098at2"/>
<dbReference type="InterPro" id="IPR002156">
    <property type="entry name" value="RNaseH_domain"/>
</dbReference>
<dbReference type="Proteomes" id="UP000031563">
    <property type="component" value="Unassembled WGS sequence"/>
</dbReference>